<comment type="catalytic activity">
    <reaction evidence="8">
        <text>5,6-dihydrouracil + NAD(+) = uracil + NADH + H(+)</text>
        <dbReference type="Rhea" id="RHEA:20189"/>
        <dbReference type="ChEBI" id="CHEBI:15378"/>
        <dbReference type="ChEBI" id="CHEBI:15901"/>
        <dbReference type="ChEBI" id="CHEBI:17568"/>
        <dbReference type="ChEBI" id="CHEBI:57540"/>
        <dbReference type="ChEBI" id="CHEBI:57945"/>
        <dbReference type="EC" id="1.3.1.1"/>
    </reaction>
</comment>
<dbReference type="InterPro" id="IPR013785">
    <property type="entry name" value="Aldolase_TIM"/>
</dbReference>
<feature type="domain" description="Dihydroorotate dehydrogenase catalytic" evidence="12">
    <location>
        <begin position="94"/>
        <end position="303"/>
    </location>
</feature>
<dbReference type="InterPro" id="IPR012135">
    <property type="entry name" value="Dihydroorotate_DH_1_2"/>
</dbReference>
<dbReference type="Proteomes" id="UP000319769">
    <property type="component" value="Unassembled WGS sequence"/>
</dbReference>
<dbReference type="PIRSF" id="PIRSF000164">
    <property type="entry name" value="DHO_oxidase"/>
    <property type="match status" value="1"/>
</dbReference>
<dbReference type="GO" id="GO:0006212">
    <property type="term" value="P:uracil catabolic process"/>
    <property type="evidence" value="ECO:0007669"/>
    <property type="project" value="TreeGrafter"/>
</dbReference>
<dbReference type="SUPFAM" id="SSF51395">
    <property type="entry name" value="FMN-linked oxidoreductases"/>
    <property type="match status" value="1"/>
</dbReference>
<dbReference type="PANTHER" id="PTHR43073">
    <property type="entry name" value="DIHYDROPYRIMIDINE DEHYDROGENASE [NADP(+)]"/>
    <property type="match status" value="1"/>
</dbReference>
<comment type="cofactor">
    <cofactor evidence="1">
        <name>FMN</name>
        <dbReference type="ChEBI" id="CHEBI:58210"/>
    </cofactor>
</comment>
<dbReference type="Gene3D" id="3.20.20.70">
    <property type="entry name" value="Aldolase class I"/>
    <property type="match status" value="1"/>
</dbReference>
<dbReference type="GO" id="GO:0050661">
    <property type="term" value="F:NADP binding"/>
    <property type="evidence" value="ECO:0007669"/>
    <property type="project" value="TreeGrafter"/>
</dbReference>
<evidence type="ECO:0000259" key="12">
    <source>
        <dbReference type="Pfam" id="PF01180"/>
    </source>
</evidence>
<dbReference type="PANTHER" id="PTHR43073:SF2">
    <property type="entry name" value="DIHYDROPYRIMIDINE DEHYDROGENASE [NADP(+)]"/>
    <property type="match status" value="1"/>
</dbReference>
<dbReference type="OrthoDB" id="9794954at2"/>
<comment type="function">
    <text evidence="9">Involved in pyrimidine base degradation. Catalyzes physiologically the reduction of uracil to 5,6-dihydrouracil (DHU) by using NADH as a specific cosubstrate. It also catalyzes the reverse reaction and the reduction of thymine to 5,6-dihydrothymine (DHT).</text>
</comment>
<gene>
    <name evidence="13" type="ORF">FPZ12_008655</name>
</gene>
<dbReference type="UniPathway" id="UPA00070"/>
<keyword evidence="6" id="KW-0560">Oxidoreductase</keyword>
<name>A0A5N0VFU2_9PSEU</name>
<reference evidence="13" key="1">
    <citation type="submission" date="2019-09" db="EMBL/GenBank/DDBJ databases">
        <authorList>
            <person name="Teo W.F.A."/>
            <person name="Duangmal K."/>
        </authorList>
    </citation>
    <scope>NUCLEOTIDE SEQUENCE [LARGE SCALE GENOMIC DNA]</scope>
    <source>
        <strain evidence="13">K81G1</strain>
    </source>
</reference>
<keyword evidence="14" id="KW-1185">Reference proteome</keyword>
<evidence type="ECO:0000256" key="9">
    <source>
        <dbReference type="ARBA" id="ARBA00049578"/>
    </source>
</evidence>
<comment type="pathway">
    <text evidence="2">Pyrimidine metabolism; UMP biosynthesis via de novo pathway.</text>
</comment>
<comment type="subunit">
    <text evidence="10">Heterotetramer of 2 PreA and 2 PreT subunits.</text>
</comment>
<dbReference type="GO" id="GO:0044205">
    <property type="term" value="P:'de novo' UMP biosynthetic process"/>
    <property type="evidence" value="ECO:0007669"/>
    <property type="project" value="UniProtKB-UniPathway"/>
</dbReference>
<dbReference type="GO" id="GO:0002058">
    <property type="term" value="F:uracil binding"/>
    <property type="evidence" value="ECO:0007669"/>
    <property type="project" value="TreeGrafter"/>
</dbReference>
<dbReference type="GO" id="GO:0004159">
    <property type="term" value="F:dihydropyrimidine dehydrogenase (NAD+) activity"/>
    <property type="evidence" value="ECO:0007669"/>
    <property type="project" value="UniProtKB-EC"/>
</dbReference>
<dbReference type="GO" id="GO:0004152">
    <property type="term" value="F:dihydroorotate dehydrogenase activity"/>
    <property type="evidence" value="ECO:0007669"/>
    <property type="project" value="InterPro"/>
</dbReference>
<accession>A0A5N0VFU2</accession>
<dbReference type="EC" id="1.3.1.1" evidence="11"/>
<dbReference type="EMBL" id="VMNW02000009">
    <property type="protein sequence ID" value="KAA9163572.1"/>
    <property type="molecule type" value="Genomic_DNA"/>
</dbReference>
<evidence type="ECO:0000313" key="14">
    <source>
        <dbReference type="Proteomes" id="UP000319769"/>
    </source>
</evidence>
<evidence type="ECO:0000256" key="6">
    <source>
        <dbReference type="ARBA" id="ARBA00023002"/>
    </source>
</evidence>
<keyword evidence="5" id="KW-0665">Pyrimidine biosynthesis</keyword>
<sequence>MTDLSTTLGPLRLKNPVMAASSEATMTEDGIRACLDAGAGAVVAKSVNESPAAARQLYIADYALLGDDGDPVEWQQRTGGETLLCRSGLASRDGWLEMLKRANNHARGLGAHVFGSITVADPEPAAEIAREMAEVVPAIELNVGAPHGREARAVKQITGPEMVAQYTRTVRDAVDVPLIVKLPAQADSPQALAAAARDAGADVVAMIGRFNGFWPDPLTSEPVLGSWGAVGGPGMLPVSLYWVSKTFAADRETPLIGTNGARSAADIARFLLSGARAVEVASAVLLNGPGVLGNLVTGLDEVLAAGGYTRAADAIGAAVDRARAYADIPPNPEPLRPWEET</sequence>
<dbReference type="InterPro" id="IPR005720">
    <property type="entry name" value="Dihydroorotate_DH_cat"/>
</dbReference>
<evidence type="ECO:0000256" key="7">
    <source>
        <dbReference type="ARBA" id="ARBA00047685"/>
    </source>
</evidence>
<dbReference type="RefSeq" id="WP_144748355.1">
    <property type="nucleotide sequence ID" value="NZ_VMNW02000009.1"/>
</dbReference>
<proteinExistence type="predicted"/>
<evidence type="ECO:0000256" key="11">
    <source>
        <dbReference type="ARBA" id="ARBA00049728"/>
    </source>
</evidence>
<organism evidence="13 14">
    <name type="scientific">Amycolatopsis acidicola</name>
    <dbReference type="NCBI Taxonomy" id="2596893"/>
    <lineage>
        <taxon>Bacteria</taxon>
        <taxon>Bacillati</taxon>
        <taxon>Actinomycetota</taxon>
        <taxon>Actinomycetes</taxon>
        <taxon>Pseudonocardiales</taxon>
        <taxon>Pseudonocardiaceae</taxon>
        <taxon>Amycolatopsis</taxon>
    </lineage>
</organism>
<comment type="catalytic activity">
    <reaction evidence="7">
        <text>5,6-dihydrothymine + NAD(+) = thymine + NADH + H(+)</text>
        <dbReference type="Rhea" id="RHEA:28791"/>
        <dbReference type="ChEBI" id="CHEBI:15378"/>
        <dbReference type="ChEBI" id="CHEBI:17821"/>
        <dbReference type="ChEBI" id="CHEBI:27468"/>
        <dbReference type="ChEBI" id="CHEBI:57540"/>
        <dbReference type="ChEBI" id="CHEBI:57945"/>
        <dbReference type="EC" id="1.3.1.1"/>
    </reaction>
</comment>
<evidence type="ECO:0000256" key="3">
    <source>
        <dbReference type="ARBA" id="ARBA00022630"/>
    </source>
</evidence>
<keyword evidence="4" id="KW-0288">FMN</keyword>
<comment type="caution">
    <text evidence="13">The sequence shown here is derived from an EMBL/GenBank/DDBJ whole genome shotgun (WGS) entry which is preliminary data.</text>
</comment>
<dbReference type="AlphaFoldDB" id="A0A5N0VFU2"/>
<evidence type="ECO:0000256" key="8">
    <source>
        <dbReference type="ARBA" id="ARBA00048792"/>
    </source>
</evidence>
<evidence type="ECO:0000313" key="13">
    <source>
        <dbReference type="EMBL" id="KAA9163572.1"/>
    </source>
</evidence>
<keyword evidence="3" id="KW-0285">Flavoprotein</keyword>
<dbReference type="GO" id="GO:0006210">
    <property type="term" value="P:thymine catabolic process"/>
    <property type="evidence" value="ECO:0007669"/>
    <property type="project" value="TreeGrafter"/>
</dbReference>
<evidence type="ECO:0000256" key="2">
    <source>
        <dbReference type="ARBA" id="ARBA00004725"/>
    </source>
</evidence>
<dbReference type="Pfam" id="PF01180">
    <property type="entry name" value="DHO_dh"/>
    <property type="match status" value="1"/>
</dbReference>
<evidence type="ECO:0000256" key="4">
    <source>
        <dbReference type="ARBA" id="ARBA00022643"/>
    </source>
</evidence>
<protein>
    <recommendedName>
        <fullName evidence="11">dihydrouracil dehydrogenase (NAD(+))</fullName>
        <ecNumber evidence="11">1.3.1.1</ecNumber>
    </recommendedName>
</protein>
<dbReference type="GO" id="GO:0005737">
    <property type="term" value="C:cytoplasm"/>
    <property type="evidence" value="ECO:0007669"/>
    <property type="project" value="InterPro"/>
</dbReference>
<evidence type="ECO:0000256" key="1">
    <source>
        <dbReference type="ARBA" id="ARBA00001917"/>
    </source>
</evidence>
<evidence type="ECO:0000256" key="10">
    <source>
        <dbReference type="ARBA" id="ARBA00049714"/>
    </source>
</evidence>
<evidence type="ECO:0000256" key="5">
    <source>
        <dbReference type="ARBA" id="ARBA00022975"/>
    </source>
</evidence>